<evidence type="ECO:0000256" key="12">
    <source>
        <dbReference type="ARBA" id="ARBA00049570"/>
    </source>
</evidence>
<proteinExistence type="inferred from homology"/>
<evidence type="ECO:0000256" key="7">
    <source>
        <dbReference type="ARBA" id="ARBA00022989"/>
    </source>
</evidence>
<organism evidence="15 17">
    <name type="scientific">Gekko japonicus</name>
    <name type="common">Schlegel's Japanese gecko</name>
    <dbReference type="NCBI Taxonomy" id="146911"/>
    <lineage>
        <taxon>Eukaryota</taxon>
        <taxon>Metazoa</taxon>
        <taxon>Chordata</taxon>
        <taxon>Craniata</taxon>
        <taxon>Vertebrata</taxon>
        <taxon>Euteleostomi</taxon>
        <taxon>Lepidosauria</taxon>
        <taxon>Squamata</taxon>
        <taxon>Bifurcata</taxon>
        <taxon>Gekkota</taxon>
        <taxon>Gekkonidae</taxon>
        <taxon>Gekkoninae</taxon>
        <taxon>Gekko</taxon>
    </lineage>
</organism>
<comment type="similarity">
    <text evidence="2">Belongs to the RAMP family.</text>
</comment>
<evidence type="ECO:0000256" key="2">
    <source>
        <dbReference type="ARBA" id="ARBA00007087"/>
    </source>
</evidence>
<name>A0ABM1L0R2_GEKJA</name>
<dbReference type="Gene3D" id="1.10.150.510">
    <property type="entry name" value="Receptor activity modifying family"/>
    <property type="match status" value="1"/>
</dbReference>
<evidence type="ECO:0000256" key="10">
    <source>
        <dbReference type="ARBA" id="ARBA00023170"/>
    </source>
</evidence>
<reference evidence="16 17" key="1">
    <citation type="submission" date="2025-05" db="UniProtKB">
        <authorList>
            <consortium name="RefSeq"/>
        </authorList>
    </citation>
    <scope>IDENTIFICATION</scope>
</reference>
<accession>A0ABM1L0R2</accession>
<keyword evidence="8 14" id="KW-0472">Membrane</keyword>
<evidence type="ECO:0000313" key="15">
    <source>
        <dbReference type="Proteomes" id="UP000694871"/>
    </source>
</evidence>
<keyword evidence="4" id="KW-1003">Cell membrane</keyword>
<comment type="subcellular location">
    <subcellularLocation>
        <location evidence="1">Cell membrane</location>
        <topology evidence="1">Single-pass type I membrane protein</topology>
    </subcellularLocation>
</comment>
<dbReference type="PANTHER" id="PTHR14076:SF3">
    <property type="entry name" value="RECEPTOR ACTIVITY-MODIFYING PROTEIN 1"/>
    <property type="match status" value="1"/>
</dbReference>
<dbReference type="Proteomes" id="UP000694871">
    <property type="component" value="Unplaced"/>
</dbReference>
<evidence type="ECO:0000256" key="3">
    <source>
        <dbReference type="ARBA" id="ARBA00022448"/>
    </source>
</evidence>
<feature type="transmembrane region" description="Helical" evidence="14">
    <location>
        <begin position="95"/>
        <end position="118"/>
    </location>
</feature>
<gene>
    <name evidence="16 17" type="primary">RAMP1</name>
</gene>
<evidence type="ECO:0000313" key="17">
    <source>
        <dbReference type="RefSeq" id="XP_015279549.1"/>
    </source>
</evidence>
<evidence type="ECO:0000256" key="5">
    <source>
        <dbReference type="ARBA" id="ARBA00022692"/>
    </source>
</evidence>
<dbReference type="RefSeq" id="XP_015279548.1">
    <property type="nucleotide sequence ID" value="XM_015424062.1"/>
</dbReference>
<protein>
    <recommendedName>
        <fullName evidence="11">Receptor activity-modifying protein 1</fullName>
    </recommendedName>
</protein>
<evidence type="ECO:0000256" key="4">
    <source>
        <dbReference type="ARBA" id="ARBA00022475"/>
    </source>
</evidence>
<keyword evidence="6" id="KW-0732">Signal</keyword>
<dbReference type="GeneID" id="107121186"/>
<evidence type="ECO:0000256" key="11">
    <source>
        <dbReference type="ARBA" id="ARBA00041071"/>
    </source>
</evidence>
<keyword evidence="3" id="KW-0813">Transport</keyword>
<keyword evidence="5 14" id="KW-0812">Transmembrane</keyword>
<evidence type="ECO:0000256" key="14">
    <source>
        <dbReference type="SAM" id="Phobius"/>
    </source>
</evidence>
<dbReference type="Pfam" id="PF04901">
    <property type="entry name" value="RAMP"/>
    <property type="match status" value="1"/>
</dbReference>
<comment type="subunit">
    <text evidence="13">Heterodimer of CALCRL and RAMP1; the interaction induces allosteric modulation of CALCRL function and CGRP1/CALCA and CGRP2/CALCB ligand specificity. Heterodimer of CALCR and RAMP1; interaction forms the AMYR1 receptor complex for amylin/IAPP and CGRP1/CALCA ligands.</text>
</comment>
<dbReference type="InterPro" id="IPR038126">
    <property type="entry name" value="RAMP_sf"/>
</dbReference>
<keyword evidence="10 16" id="KW-0675">Receptor</keyword>
<keyword evidence="9" id="KW-1015">Disulfide bond</keyword>
<dbReference type="RefSeq" id="XP_015279549.1">
    <property type="nucleotide sequence ID" value="XM_015424063.1"/>
</dbReference>
<evidence type="ECO:0000256" key="13">
    <source>
        <dbReference type="ARBA" id="ARBA00049674"/>
    </source>
</evidence>
<sequence length="127" mass="14704">MVVTGCHEAAYGHFVQEFCFSRFKSDMGTLRQTLWCDWEKTFGWYGELINCTFLIATKLDCYWPNKLVDEFFIGIHQHYFKSCPVSGRSLHDPPNTVLCPFIVVPIFVTLLMTAVVVWRSKRSEGIV</sequence>
<evidence type="ECO:0000256" key="9">
    <source>
        <dbReference type="ARBA" id="ARBA00023157"/>
    </source>
</evidence>
<comment type="function">
    <text evidence="12">Accessory protein that interacts with and modulates the function of G-protein coupled receptors including calcitonin gene-related peptide type 1 receptor (CALCRL) and calcitonin receptor (CALCR). Required for the transport of CALCRL to the plasma membrane. Together with CALCRL, form the receptor complex for the calcitonin gene-related peptides CGRP1/CALCA and CGRP2/CALCB. Together with CALCR, form the AMYR1 receptor complex for amylin/IAPP and CGRP1/CALCA.</text>
</comment>
<evidence type="ECO:0000256" key="6">
    <source>
        <dbReference type="ARBA" id="ARBA00022729"/>
    </source>
</evidence>
<evidence type="ECO:0000256" key="1">
    <source>
        <dbReference type="ARBA" id="ARBA00004251"/>
    </source>
</evidence>
<evidence type="ECO:0000313" key="16">
    <source>
        <dbReference type="RefSeq" id="XP_015279548.1"/>
    </source>
</evidence>
<keyword evidence="15" id="KW-1185">Reference proteome</keyword>
<dbReference type="PANTHER" id="PTHR14076">
    <property type="entry name" value="RECEPTOR ACTIVITY MODIFYING PROTEIN RAMP"/>
    <property type="match status" value="1"/>
</dbReference>
<dbReference type="InterPro" id="IPR006985">
    <property type="entry name" value="RAMP"/>
</dbReference>
<keyword evidence="7 14" id="KW-1133">Transmembrane helix</keyword>
<evidence type="ECO:0000256" key="8">
    <source>
        <dbReference type="ARBA" id="ARBA00023136"/>
    </source>
</evidence>